<gene>
    <name evidence="3" type="ORF">TRITD_4Bv1G152070</name>
</gene>
<dbReference type="Pfam" id="PF22124">
    <property type="entry name" value="Glyco_hydro_95_cat"/>
    <property type="match status" value="1"/>
</dbReference>
<evidence type="ECO:0000313" key="4">
    <source>
        <dbReference type="Proteomes" id="UP000324705"/>
    </source>
</evidence>
<dbReference type="PANTHER" id="PTHR31084">
    <property type="entry name" value="ALPHA-L-FUCOSIDASE 2"/>
    <property type="match status" value="1"/>
</dbReference>
<dbReference type="InterPro" id="IPR008928">
    <property type="entry name" value="6-hairpin_glycosidase_sf"/>
</dbReference>
<dbReference type="Gramene" id="TRITD4Bv1G152070.19">
    <property type="protein sequence ID" value="TRITD4Bv1G152070.19"/>
    <property type="gene ID" value="TRITD4Bv1G152070"/>
</dbReference>
<dbReference type="Proteomes" id="UP000324705">
    <property type="component" value="Chromosome 4B"/>
</dbReference>
<dbReference type="Pfam" id="PF21307">
    <property type="entry name" value="Glyco_hydro_95_C"/>
    <property type="match status" value="1"/>
</dbReference>
<evidence type="ECO:0000259" key="1">
    <source>
        <dbReference type="Pfam" id="PF21307"/>
    </source>
</evidence>
<dbReference type="Gene3D" id="1.50.10.10">
    <property type="match status" value="1"/>
</dbReference>
<dbReference type="EMBL" id="LT934118">
    <property type="protein sequence ID" value="VAI08539.1"/>
    <property type="molecule type" value="Genomic_DNA"/>
</dbReference>
<dbReference type="InterPro" id="IPR049053">
    <property type="entry name" value="AFCA-like_C"/>
</dbReference>
<organism evidence="3 4">
    <name type="scientific">Triticum turgidum subsp. durum</name>
    <name type="common">Durum wheat</name>
    <name type="synonym">Triticum durum</name>
    <dbReference type="NCBI Taxonomy" id="4567"/>
    <lineage>
        <taxon>Eukaryota</taxon>
        <taxon>Viridiplantae</taxon>
        <taxon>Streptophyta</taxon>
        <taxon>Embryophyta</taxon>
        <taxon>Tracheophyta</taxon>
        <taxon>Spermatophyta</taxon>
        <taxon>Magnoliopsida</taxon>
        <taxon>Liliopsida</taxon>
        <taxon>Poales</taxon>
        <taxon>Poaceae</taxon>
        <taxon>BOP clade</taxon>
        <taxon>Pooideae</taxon>
        <taxon>Triticodae</taxon>
        <taxon>Triticeae</taxon>
        <taxon>Triticinae</taxon>
        <taxon>Triticum</taxon>
    </lineage>
</organism>
<sequence>MVQSWNGAQDFKDPEPQHRHVSHLFGLYPGHTMTLEQTPDLCKAVANTLYKRGDKGPGWSTSWKMALWAHLHNSKHAYKMILQLITLIDPKHEHEKEGGLYSNLFTAHPPFQIDANFGFPAALCEMLVQSTGSDLYLLPALPRDKWPHGSVKGLRARGGLTVNICWKEGSLHEALVWSGSSGNSPALARIHYGDHAAVISASPGQVYRFNSELKCLETWQL</sequence>
<dbReference type="InterPro" id="IPR054363">
    <property type="entry name" value="GH95_cat"/>
</dbReference>
<name>A0A9R0WE89_TRITD</name>
<evidence type="ECO:0000313" key="3">
    <source>
        <dbReference type="EMBL" id="VAI08539.1"/>
    </source>
</evidence>
<evidence type="ECO:0000259" key="2">
    <source>
        <dbReference type="Pfam" id="PF22124"/>
    </source>
</evidence>
<dbReference type="AlphaFoldDB" id="A0A9R0WE89"/>
<feature type="domain" description="Glycosyl hydrolase family 95 catalytic" evidence="2">
    <location>
        <begin position="8"/>
        <end position="127"/>
    </location>
</feature>
<proteinExistence type="predicted"/>
<accession>A0A9R0WE89</accession>
<reference evidence="3 4" key="1">
    <citation type="submission" date="2017-09" db="EMBL/GenBank/DDBJ databases">
        <authorList>
            <consortium name="International Durum Wheat Genome Sequencing Consortium (IDWGSC)"/>
            <person name="Milanesi L."/>
        </authorList>
    </citation>
    <scope>NUCLEOTIDE SEQUENCE [LARGE SCALE GENOMIC DNA]</scope>
    <source>
        <strain evidence="4">cv. Svevo</strain>
    </source>
</reference>
<keyword evidence="4" id="KW-1185">Reference proteome</keyword>
<dbReference type="SUPFAM" id="SSF48208">
    <property type="entry name" value="Six-hairpin glycosidases"/>
    <property type="match status" value="1"/>
</dbReference>
<feature type="domain" description="Alpha fucosidase A-like C-terminal" evidence="1">
    <location>
        <begin position="129"/>
        <end position="183"/>
    </location>
</feature>
<dbReference type="GO" id="GO:0004560">
    <property type="term" value="F:alpha-L-fucosidase activity"/>
    <property type="evidence" value="ECO:0007669"/>
    <property type="project" value="TreeGrafter"/>
</dbReference>
<protein>
    <recommendedName>
        <fullName evidence="5">Alpha-L-fucosidase</fullName>
    </recommendedName>
</protein>
<evidence type="ECO:0008006" key="5">
    <source>
        <dbReference type="Google" id="ProtNLM"/>
    </source>
</evidence>
<dbReference type="InterPro" id="IPR012341">
    <property type="entry name" value="6hp_glycosidase-like_sf"/>
</dbReference>
<dbReference type="PANTHER" id="PTHR31084:SF0">
    <property type="entry name" value="ALPHA-L-FUCOSIDASE 2"/>
    <property type="match status" value="1"/>
</dbReference>
<dbReference type="GO" id="GO:0005975">
    <property type="term" value="P:carbohydrate metabolic process"/>
    <property type="evidence" value="ECO:0007669"/>
    <property type="project" value="InterPro"/>
</dbReference>